<evidence type="ECO:0000313" key="1">
    <source>
        <dbReference type="EMBL" id="CAG6785654.1"/>
    </source>
</evidence>
<dbReference type="AlphaFoldDB" id="A0A8D9FDK8"/>
<protein>
    <submittedName>
        <fullName evidence="1">Uncharacterized protein</fullName>
    </submittedName>
</protein>
<sequence length="107" mass="12396">MTGDEFETLESFVSQGQLEWNIHMCFSISKEGLGKQSVDQFHAMINVDAKDGKLELHTEYDDFGKVLDDYLHKFQALDRETVDSLDTGNHYWDSCYNYTKENQAVCE</sequence>
<name>A0A8D9FDK8_9HEMI</name>
<organism evidence="1">
    <name type="scientific">Cacopsylla melanoneura</name>
    <dbReference type="NCBI Taxonomy" id="428564"/>
    <lineage>
        <taxon>Eukaryota</taxon>
        <taxon>Metazoa</taxon>
        <taxon>Ecdysozoa</taxon>
        <taxon>Arthropoda</taxon>
        <taxon>Hexapoda</taxon>
        <taxon>Insecta</taxon>
        <taxon>Pterygota</taxon>
        <taxon>Neoptera</taxon>
        <taxon>Paraneoptera</taxon>
        <taxon>Hemiptera</taxon>
        <taxon>Sternorrhyncha</taxon>
        <taxon>Psylloidea</taxon>
        <taxon>Psyllidae</taxon>
        <taxon>Psyllinae</taxon>
        <taxon>Cacopsylla</taxon>
    </lineage>
</organism>
<dbReference type="EMBL" id="HBUF01644845">
    <property type="protein sequence ID" value="CAG6785654.1"/>
    <property type="molecule type" value="Transcribed_RNA"/>
</dbReference>
<accession>A0A8D9FDK8</accession>
<reference evidence="1" key="1">
    <citation type="submission" date="2021-05" db="EMBL/GenBank/DDBJ databases">
        <authorList>
            <person name="Alioto T."/>
            <person name="Alioto T."/>
            <person name="Gomez Garrido J."/>
        </authorList>
    </citation>
    <scope>NUCLEOTIDE SEQUENCE</scope>
</reference>
<proteinExistence type="predicted"/>